<feature type="transmembrane region" description="Helical" evidence="8">
    <location>
        <begin position="165"/>
        <end position="195"/>
    </location>
</feature>
<dbReference type="Pfam" id="PF13231">
    <property type="entry name" value="PMT_2"/>
    <property type="match status" value="1"/>
</dbReference>
<evidence type="ECO:0000256" key="8">
    <source>
        <dbReference type="SAM" id="Phobius"/>
    </source>
</evidence>
<feature type="transmembrane region" description="Helical" evidence="8">
    <location>
        <begin position="6"/>
        <end position="30"/>
    </location>
</feature>
<reference evidence="10 11" key="1">
    <citation type="submission" date="2017-04" db="EMBL/GenBank/DDBJ databases">
        <authorList>
            <person name="Afonso C.L."/>
            <person name="Miller P.J."/>
            <person name="Scott M.A."/>
            <person name="Spackman E."/>
            <person name="Goraichik I."/>
            <person name="Dimitrov K.M."/>
            <person name="Suarez D.L."/>
            <person name="Swayne D.E."/>
        </authorList>
    </citation>
    <scope>NUCLEOTIDE SEQUENCE [LARGE SCALE GENOMIC DNA]</scope>
    <source>
        <strain evidence="10 11">DSM 3385</strain>
    </source>
</reference>
<dbReference type="InterPro" id="IPR050297">
    <property type="entry name" value="LipidA_mod_glycosyltrf_83"/>
</dbReference>
<dbReference type="EMBL" id="FWXY01000008">
    <property type="protein sequence ID" value="SMC73304.1"/>
    <property type="molecule type" value="Genomic_DNA"/>
</dbReference>
<feature type="transmembrane region" description="Helical" evidence="8">
    <location>
        <begin position="356"/>
        <end position="373"/>
    </location>
</feature>
<feature type="transmembrane region" description="Helical" evidence="8">
    <location>
        <begin position="215"/>
        <end position="234"/>
    </location>
</feature>
<feature type="transmembrane region" description="Helical" evidence="8">
    <location>
        <begin position="301"/>
        <end position="319"/>
    </location>
</feature>
<evidence type="ECO:0000256" key="5">
    <source>
        <dbReference type="ARBA" id="ARBA00022692"/>
    </source>
</evidence>
<evidence type="ECO:0000256" key="3">
    <source>
        <dbReference type="ARBA" id="ARBA00022676"/>
    </source>
</evidence>
<protein>
    <submittedName>
        <fullName evidence="10">Dolichyl-phosphate-mannose-protein mannosyltransferase</fullName>
    </submittedName>
</protein>
<evidence type="ECO:0000256" key="6">
    <source>
        <dbReference type="ARBA" id="ARBA00022989"/>
    </source>
</evidence>
<name>A0A1W2BK77_9BACT</name>
<feature type="transmembrane region" description="Helical" evidence="8">
    <location>
        <begin position="278"/>
        <end position="294"/>
    </location>
</feature>
<feature type="transmembrane region" description="Helical" evidence="8">
    <location>
        <begin position="89"/>
        <end position="111"/>
    </location>
</feature>
<keyword evidence="3 10" id="KW-0328">Glycosyltransferase</keyword>
<dbReference type="STRING" id="1121400.SAMN02746065_108153"/>
<dbReference type="PANTHER" id="PTHR33908">
    <property type="entry name" value="MANNOSYLTRANSFERASE YKCB-RELATED"/>
    <property type="match status" value="1"/>
</dbReference>
<dbReference type="GO" id="GO:0009103">
    <property type="term" value="P:lipopolysaccharide biosynthetic process"/>
    <property type="evidence" value="ECO:0007669"/>
    <property type="project" value="UniProtKB-ARBA"/>
</dbReference>
<keyword evidence="7 8" id="KW-0472">Membrane</keyword>
<dbReference type="InterPro" id="IPR038731">
    <property type="entry name" value="RgtA/B/C-like"/>
</dbReference>
<keyword evidence="6 8" id="KW-1133">Transmembrane helix</keyword>
<feature type="transmembrane region" description="Helical" evidence="8">
    <location>
        <begin position="325"/>
        <end position="344"/>
    </location>
</feature>
<evidence type="ECO:0000256" key="1">
    <source>
        <dbReference type="ARBA" id="ARBA00004651"/>
    </source>
</evidence>
<evidence type="ECO:0000256" key="2">
    <source>
        <dbReference type="ARBA" id="ARBA00022475"/>
    </source>
</evidence>
<gene>
    <name evidence="10" type="ORF">SAMN02746065_108153</name>
</gene>
<keyword evidence="11" id="KW-1185">Reference proteome</keyword>
<keyword evidence="4 10" id="KW-0808">Transferase</keyword>
<proteinExistence type="predicted"/>
<keyword evidence="5 8" id="KW-0812">Transmembrane</keyword>
<comment type="subcellular location">
    <subcellularLocation>
        <location evidence="1">Cell membrane</location>
        <topology evidence="1">Multi-pass membrane protein</topology>
    </subcellularLocation>
</comment>
<dbReference type="Proteomes" id="UP000192418">
    <property type="component" value="Unassembled WGS sequence"/>
</dbReference>
<feature type="domain" description="Glycosyltransferase RgtA/B/C/D-like" evidence="9">
    <location>
        <begin position="71"/>
        <end position="224"/>
    </location>
</feature>
<keyword evidence="2" id="KW-1003">Cell membrane</keyword>
<dbReference type="PANTHER" id="PTHR33908:SF11">
    <property type="entry name" value="MEMBRANE PROTEIN"/>
    <property type="match status" value="1"/>
</dbReference>
<sequence length="543" mass="62492">MTTNNFFFASHVKILVILTLLVIITISAIIRHRFIDIPLERDEGEYAYAGQLILDGKLPYDHMYNMKLPGVYASYALLMALMNETRQSIHIALIFINILTVILLFLLGHHLSSPVGGLFTATTFSILSLGASVQGIIANAEHFVILFSMAGLYTLLKSMEYKSILYLFLSGLFLGTGILMKQHGIMFAILGIIWFCIKEKQNNNIFKPPFFKWGLYLLVGLILPYMFICLIYTGSGLFKPFWFWTVKYAMAYSGQIPLQHAWTGFLNRGIPIVQTAPTFWILSAIGLVFSIWSVKTKKNSILIISFTMLSFASICPGFYFRPHYFILLLPAASICTGIAMDVLVKKCWGKKNITQKITISMVIAFFCSCISIYNQKEFLLEMTPVQACRSMYSINPFPESLKIAQYIKDHTRENDKIAVIGSEPQIYFYSNRPASTGFVYMYPLMENHEFALHMQKQMIHEIESNPPEYIVYLRHQLSWLIRPDSHDLIFKWFETYRNENYNLEGLVDIGENQTTYSWQPHIKWPPSSPYWAAILKRKTNENF</sequence>
<evidence type="ECO:0000259" key="9">
    <source>
        <dbReference type="Pfam" id="PF13231"/>
    </source>
</evidence>
<evidence type="ECO:0000313" key="11">
    <source>
        <dbReference type="Proteomes" id="UP000192418"/>
    </source>
</evidence>
<evidence type="ECO:0000256" key="4">
    <source>
        <dbReference type="ARBA" id="ARBA00022679"/>
    </source>
</evidence>
<dbReference type="GO" id="GO:0016763">
    <property type="term" value="F:pentosyltransferase activity"/>
    <property type="evidence" value="ECO:0007669"/>
    <property type="project" value="TreeGrafter"/>
</dbReference>
<evidence type="ECO:0000256" key="7">
    <source>
        <dbReference type="ARBA" id="ARBA00023136"/>
    </source>
</evidence>
<dbReference type="GO" id="GO:0005886">
    <property type="term" value="C:plasma membrane"/>
    <property type="evidence" value="ECO:0007669"/>
    <property type="project" value="UniProtKB-SubCell"/>
</dbReference>
<evidence type="ECO:0000313" key="10">
    <source>
        <dbReference type="EMBL" id="SMC73304.1"/>
    </source>
</evidence>
<organism evidence="10 11">
    <name type="scientific">Desulfocicer vacuolatum DSM 3385</name>
    <dbReference type="NCBI Taxonomy" id="1121400"/>
    <lineage>
        <taxon>Bacteria</taxon>
        <taxon>Pseudomonadati</taxon>
        <taxon>Thermodesulfobacteriota</taxon>
        <taxon>Desulfobacteria</taxon>
        <taxon>Desulfobacterales</taxon>
        <taxon>Desulfobacteraceae</taxon>
        <taxon>Desulfocicer</taxon>
    </lineage>
</organism>
<accession>A0A1W2BK77</accession>
<dbReference type="AlphaFoldDB" id="A0A1W2BK77"/>